<organism evidence="6 7">
    <name type="scientific">Actinoplanes octamycinicus</name>
    <dbReference type="NCBI Taxonomy" id="135948"/>
    <lineage>
        <taxon>Bacteria</taxon>
        <taxon>Bacillati</taxon>
        <taxon>Actinomycetota</taxon>
        <taxon>Actinomycetes</taxon>
        <taxon>Micromonosporales</taxon>
        <taxon>Micromonosporaceae</taxon>
        <taxon>Actinoplanes</taxon>
    </lineage>
</organism>
<dbReference type="PANTHER" id="PTHR43585:SF2">
    <property type="entry name" value="ATP-GRASP ENZYME FSQD"/>
    <property type="match status" value="1"/>
</dbReference>
<dbReference type="GO" id="GO:0016874">
    <property type="term" value="F:ligase activity"/>
    <property type="evidence" value="ECO:0007669"/>
    <property type="project" value="UniProtKB-KW"/>
</dbReference>
<dbReference type="PANTHER" id="PTHR43585">
    <property type="entry name" value="FUMIPYRROLE BIOSYNTHESIS PROTEIN C"/>
    <property type="match status" value="1"/>
</dbReference>
<evidence type="ECO:0000259" key="5">
    <source>
        <dbReference type="PROSITE" id="PS50975"/>
    </source>
</evidence>
<gene>
    <name evidence="6" type="ORF">BJY16_002604</name>
</gene>
<dbReference type="Gene3D" id="3.30.470.20">
    <property type="entry name" value="ATP-grasp fold, B domain"/>
    <property type="match status" value="1"/>
</dbReference>
<keyword evidence="2 4" id="KW-0547">Nucleotide-binding</keyword>
<comment type="caution">
    <text evidence="6">The sequence shown here is derived from an EMBL/GenBank/DDBJ whole genome shotgun (WGS) entry which is preliminary data.</text>
</comment>
<dbReference type="Proteomes" id="UP000546162">
    <property type="component" value="Unassembled WGS sequence"/>
</dbReference>
<keyword evidence="7" id="KW-1185">Reference proteome</keyword>
<dbReference type="RefSeq" id="WP_185039720.1">
    <property type="nucleotide sequence ID" value="NZ_BAABFG010000005.1"/>
</dbReference>
<dbReference type="GO" id="GO:0005524">
    <property type="term" value="F:ATP binding"/>
    <property type="evidence" value="ECO:0007669"/>
    <property type="project" value="UniProtKB-UniRule"/>
</dbReference>
<dbReference type="InterPro" id="IPR052032">
    <property type="entry name" value="ATP-dep_AA_Ligase"/>
</dbReference>
<feature type="domain" description="ATP-grasp" evidence="5">
    <location>
        <begin position="119"/>
        <end position="308"/>
    </location>
</feature>
<reference evidence="6 7" key="1">
    <citation type="submission" date="2020-08" db="EMBL/GenBank/DDBJ databases">
        <title>Sequencing the genomes of 1000 actinobacteria strains.</title>
        <authorList>
            <person name="Klenk H.-P."/>
        </authorList>
    </citation>
    <scope>NUCLEOTIDE SEQUENCE [LARGE SCALE GENOMIC DNA]</scope>
    <source>
        <strain evidence="6 7">DSM 45809</strain>
    </source>
</reference>
<dbReference type="SUPFAM" id="SSF56059">
    <property type="entry name" value="Glutathione synthetase ATP-binding domain-like"/>
    <property type="match status" value="1"/>
</dbReference>
<evidence type="ECO:0000256" key="4">
    <source>
        <dbReference type="PROSITE-ProRule" id="PRU00409"/>
    </source>
</evidence>
<sequence length="409" mass="42247">MTGFDGALLILVESNGTYGRMLAQRALRGGAQVRLLTRDPRWYGYLAEDGYPALPVNTLDPAAVLDVVAGLRAAHPGPVAVTAGYEPSLATAATVARRLGLPGPDPDAVARAAGKDRMRVALAAAGVRTPRFRIATDAAQVRAAVADLGAPVVVKPVSSGGSVGVRWCPDAATAAAHAGTLLGALDERGAVMPHRVLVEEYLTGREYSVELFDGVAYGVTGKHVTAPPVFIETGHDFPVRQPAAAALAERAARALGVTWGPAHLEVKVDDTGPAIIETNPRLAGGGLTELVEWCTDHDLYGATLARLLGRDGPGAPPARRAGAIRSAVAPHPQRVTRIDAATARHLPRVRQVTVHARPGDRCGGFGDARDRLVTVAAVAPGAAAAAVAAQRGLVAVRVTTTSPEALLPT</sequence>
<dbReference type="InterPro" id="IPR011761">
    <property type="entry name" value="ATP-grasp"/>
</dbReference>
<dbReference type="EMBL" id="JACHNB010000001">
    <property type="protein sequence ID" value="MBB4739145.1"/>
    <property type="molecule type" value="Genomic_DNA"/>
</dbReference>
<dbReference type="AlphaFoldDB" id="A0A7W7GVL9"/>
<evidence type="ECO:0000256" key="3">
    <source>
        <dbReference type="ARBA" id="ARBA00022840"/>
    </source>
</evidence>
<keyword evidence="3 4" id="KW-0067">ATP-binding</keyword>
<dbReference type="GO" id="GO:0046872">
    <property type="term" value="F:metal ion binding"/>
    <property type="evidence" value="ECO:0007669"/>
    <property type="project" value="InterPro"/>
</dbReference>
<dbReference type="SUPFAM" id="SSF51735">
    <property type="entry name" value="NAD(P)-binding Rossmann-fold domains"/>
    <property type="match status" value="1"/>
</dbReference>
<protein>
    <submittedName>
        <fullName evidence="6">Biotin carboxylase</fullName>
    </submittedName>
</protein>
<evidence type="ECO:0000313" key="7">
    <source>
        <dbReference type="Proteomes" id="UP000546162"/>
    </source>
</evidence>
<keyword evidence="1" id="KW-0436">Ligase</keyword>
<dbReference type="SMART" id="SM01209">
    <property type="entry name" value="GARS_A"/>
    <property type="match status" value="1"/>
</dbReference>
<proteinExistence type="predicted"/>
<dbReference type="PROSITE" id="PS50975">
    <property type="entry name" value="ATP_GRASP"/>
    <property type="match status" value="1"/>
</dbReference>
<accession>A0A7W7GVL9</accession>
<dbReference type="Pfam" id="PF13535">
    <property type="entry name" value="ATP-grasp_4"/>
    <property type="match status" value="1"/>
</dbReference>
<dbReference type="InterPro" id="IPR036291">
    <property type="entry name" value="NAD(P)-bd_dom_sf"/>
</dbReference>
<evidence type="ECO:0000256" key="2">
    <source>
        <dbReference type="ARBA" id="ARBA00022741"/>
    </source>
</evidence>
<evidence type="ECO:0000313" key="6">
    <source>
        <dbReference type="EMBL" id="MBB4739145.1"/>
    </source>
</evidence>
<evidence type="ECO:0000256" key="1">
    <source>
        <dbReference type="ARBA" id="ARBA00022598"/>
    </source>
</evidence>
<name>A0A7W7GVL9_9ACTN</name>